<dbReference type="RefSeq" id="WP_198881551.1">
    <property type="nucleotide sequence ID" value="NZ_JAEKJA010000006.1"/>
</dbReference>
<dbReference type="Proteomes" id="UP000609531">
    <property type="component" value="Unassembled WGS sequence"/>
</dbReference>
<name>A0A934MG66_9HYPH</name>
<reference evidence="1" key="1">
    <citation type="submission" date="2020-12" db="EMBL/GenBank/DDBJ databases">
        <title>Bacterial taxonomy.</title>
        <authorList>
            <person name="Pan X."/>
        </authorList>
    </citation>
    <scope>NUCLEOTIDE SEQUENCE</scope>
    <source>
        <strain evidence="1">B2012</strain>
    </source>
</reference>
<evidence type="ECO:0000313" key="1">
    <source>
        <dbReference type="EMBL" id="MBJ3775645.1"/>
    </source>
</evidence>
<evidence type="ECO:0000313" key="2">
    <source>
        <dbReference type="Proteomes" id="UP000609531"/>
    </source>
</evidence>
<proteinExistence type="predicted"/>
<organism evidence="1 2">
    <name type="scientific">Acuticoccus mangrovi</name>
    <dbReference type="NCBI Taxonomy" id="2796142"/>
    <lineage>
        <taxon>Bacteria</taxon>
        <taxon>Pseudomonadati</taxon>
        <taxon>Pseudomonadota</taxon>
        <taxon>Alphaproteobacteria</taxon>
        <taxon>Hyphomicrobiales</taxon>
        <taxon>Amorphaceae</taxon>
        <taxon>Acuticoccus</taxon>
    </lineage>
</organism>
<comment type="caution">
    <text evidence="1">The sequence shown here is derived from an EMBL/GenBank/DDBJ whole genome shotgun (WGS) entry which is preliminary data.</text>
</comment>
<sequence>MSERHRTVHGVTVGILMLDTGFERLPGDIGNAVTFHFPVQYAVVRGATSARVVSRRPDAELLPLFIEAARGLVALGVDGIATSCGFLSLFHPELKAALPVPVATSSLLQVALVDQVLPAGRRAGVLTMDAEALTADHLRAVGAPVDVPVAGIAPDSKFRRGQRGNATSVSFADHEADTIAAAERLLASHPEVGALVLECTNMPPYARSLARRFDMPVFDVATLINWFHAGLRPRVYD</sequence>
<accession>A0A934MG66</accession>
<protein>
    <submittedName>
        <fullName evidence="1">Aspartate/glutamate racemase family protein</fullName>
    </submittedName>
</protein>
<dbReference type="AlphaFoldDB" id="A0A934MG66"/>
<keyword evidence="2" id="KW-1185">Reference proteome</keyword>
<dbReference type="Gene3D" id="3.40.50.12500">
    <property type="match status" value="1"/>
</dbReference>
<dbReference type="InterPro" id="IPR053714">
    <property type="entry name" value="Iso_Racemase_Enz_sf"/>
</dbReference>
<dbReference type="EMBL" id="JAEKJA010000006">
    <property type="protein sequence ID" value="MBJ3775645.1"/>
    <property type="molecule type" value="Genomic_DNA"/>
</dbReference>
<gene>
    <name evidence="1" type="ORF">JCR33_08115</name>
</gene>
<dbReference type="NCBIfam" id="NF005679">
    <property type="entry name" value="PRK07475.1"/>
    <property type="match status" value="1"/>
</dbReference>